<evidence type="ECO:0000259" key="3">
    <source>
        <dbReference type="PROSITE" id="PS50086"/>
    </source>
</evidence>
<gene>
    <name evidence="4" type="ORF">TR153523</name>
</gene>
<dbReference type="GO" id="GO:0005776">
    <property type="term" value="C:autophagosome"/>
    <property type="evidence" value="ECO:0007669"/>
    <property type="project" value="TreeGrafter"/>
</dbReference>
<dbReference type="InterPro" id="IPR035969">
    <property type="entry name" value="Rab-GAP_TBC_sf"/>
</dbReference>
<dbReference type="GO" id="GO:1901096">
    <property type="term" value="P:regulation of autophagosome maturation"/>
    <property type="evidence" value="ECO:0007669"/>
    <property type="project" value="TreeGrafter"/>
</dbReference>
<dbReference type="AlphaFoldDB" id="A0A0X3P0M9"/>
<dbReference type="Gene3D" id="1.10.8.270">
    <property type="entry name" value="putative rabgap domain of human tbc1 domain family member 14 like domains"/>
    <property type="match status" value="1"/>
</dbReference>
<dbReference type="PANTHER" id="PTHR22957:SF333">
    <property type="entry name" value="TBC1 DOMAIN FAMILY MEMBER 25"/>
    <property type="match status" value="1"/>
</dbReference>
<dbReference type="SUPFAM" id="SSF47923">
    <property type="entry name" value="Ypt/Rab-GAP domain of gyp1p"/>
    <property type="match status" value="2"/>
</dbReference>
<sequence>MALERECVRVKLKFSSGDGTQSYCQFSVDPKLTTYNVLVELVNRRFEVSGDFKISYLVMDKYGEQSLLPLQTDLDLDAAIFASSDHTLRLFIEAKTKPDDDWDIVGPGELTADRREVSKRASEPPSSFPPGLTAGLRSLANVPILQSISQQVGKTVTSIEKAIGLKGCLGSPRPPLSDTELRRYMDNLGRIVQFNELCQGVYLGGVEPSLRKVVWRILLNVYPSEMTGRERIALITDKIAKYQYIKEAWKHAYKEGRLTQAQLQTISLASVDVVRTDRSHRFYSPESDSSKIRQLFDILATYAIYHPSIGYHQGMSNLASPLLFVQDNEGAAYICFCALMQRLGKTFCPQNQLLTLVQMQHLHDLLVFTDWELAQFLRLHNLGNMFFTERWLLLELVREFAFEDALYVLEVQWASLNLIASQAGLPEQPASSSTSRDYFVLSEDAASVFLAPKPLPTPAYGKTTAAYCPSDLKLINNLIGTEFTYTPPSPFSHHTGIDTNLAPSEDSLSDQLDQTSKSSGVPNGVQNRTSAIEQRGRRWSSTNEGDPIHMKDWVVELPPPDQLGRGNPFLLFICVSMLLEYRERILTEVNEASDLFHIFQQMTRQHNHISIVNRARALFDAYLRNQEDKRHKMAEQAELALLR</sequence>
<evidence type="ECO:0000313" key="4">
    <source>
        <dbReference type="EMBL" id="JAP41502.1"/>
    </source>
</evidence>
<accession>A0A0X3P0M9</accession>
<dbReference type="SMART" id="SM00164">
    <property type="entry name" value="TBC"/>
    <property type="match status" value="1"/>
</dbReference>
<evidence type="ECO:0000256" key="1">
    <source>
        <dbReference type="ARBA" id="ARBA00022468"/>
    </source>
</evidence>
<evidence type="ECO:0000256" key="2">
    <source>
        <dbReference type="SAM" id="MobiDB-lite"/>
    </source>
</evidence>
<organism evidence="4">
    <name type="scientific">Schistocephalus solidus</name>
    <name type="common">Tapeworm</name>
    <dbReference type="NCBI Taxonomy" id="70667"/>
    <lineage>
        <taxon>Eukaryota</taxon>
        <taxon>Metazoa</taxon>
        <taxon>Spiralia</taxon>
        <taxon>Lophotrochozoa</taxon>
        <taxon>Platyhelminthes</taxon>
        <taxon>Cestoda</taxon>
        <taxon>Eucestoda</taxon>
        <taxon>Diphyllobothriidea</taxon>
        <taxon>Diphyllobothriidae</taxon>
        <taxon>Schistocephalus</taxon>
    </lineage>
</organism>
<dbReference type="EMBL" id="GEEE01021723">
    <property type="protein sequence ID" value="JAP41502.1"/>
    <property type="molecule type" value="Transcribed_RNA"/>
</dbReference>
<name>A0A0X3P0M9_SCHSO</name>
<dbReference type="Gene3D" id="1.10.472.80">
    <property type="entry name" value="Ypt/Rab-GAP domain of gyp1p, domain 3"/>
    <property type="match status" value="1"/>
</dbReference>
<feature type="compositionally biased region" description="Polar residues" evidence="2">
    <location>
        <begin position="509"/>
        <end position="532"/>
    </location>
</feature>
<feature type="domain" description="Rab-GAP TBC" evidence="3">
    <location>
        <begin position="205"/>
        <end position="416"/>
    </location>
</feature>
<reference evidence="4" key="1">
    <citation type="submission" date="2016-01" db="EMBL/GenBank/DDBJ databases">
        <title>Reference transcriptome for the parasite Schistocephalus solidus: insights into the molecular evolution of parasitism.</title>
        <authorList>
            <person name="Hebert F.O."/>
            <person name="Grambauer S."/>
            <person name="Barber I."/>
            <person name="Landry C.R."/>
            <person name="Aubin-Horth N."/>
        </authorList>
    </citation>
    <scope>NUCLEOTIDE SEQUENCE</scope>
</reference>
<dbReference type="PROSITE" id="PS50086">
    <property type="entry name" value="TBC_RABGAP"/>
    <property type="match status" value="1"/>
</dbReference>
<dbReference type="InterPro" id="IPR000195">
    <property type="entry name" value="Rab-GAP-TBC_dom"/>
</dbReference>
<dbReference type="GO" id="GO:0005096">
    <property type="term" value="F:GTPase activator activity"/>
    <property type="evidence" value="ECO:0007669"/>
    <property type="project" value="UniProtKB-KW"/>
</dbReference>
<dbReference type="CDD" id="cd05992">
    <property type="entry name" value="PB1"/>
    <property type="match status" value="1"/>
</dbReference>
<protein>
    <recommendedName>
        <fullName evidence="3">Rab-GAP TBC domain-containing protein</fullName>
    </recommendedName>
</protein>
<proteinExistence type="predicted"/>
<feature type="region of interest" description="Disordered" evidence="2">
    <location>
        <begin position="494"/>
        <end position="544"/>
    </location>
</feature>
<dbReference type="Pfam" id="PF00566">
    <property type="entry name" value="RabGAP-TBC"/>
    <property type="match status" value="1"/>
</dbReference>
<dbReference type="PANTHER" id="PTHR22957">
    <property type="entry name" value="TBC1 DOMAIN FAMILY MEMBER GTPASE-ACTIVATING PROTEIN"/>
    <property type="match status" value="1"/>
</dbReference>
<keyword evidence="1" id="KW-0343">GTPase activation</keyword>